<dbReference type="InterPro" id="IPR050250">
    <property type="entry name" value="Macrolide_Exporter_MacB"/>
</dbReference>
<keyword evidence="5 7" id="KW-0472">Membrane</keyword>
<evidence type="ECO:0000256" key="7">
    <source>
        <dbReference type="SAM" id="Phobius"/>
    </source>
</evidence>
<feature type="transmembrane region" description="Helical" evidence="7">
    <location>
        <begin position="329"/>
        <end position="362"/>
    </location>
</feature>
<gene>
    <name evidence="10" type="ORF">D1010_11850</name>
</gene>
<keyword evidence="2" id="KW-1003">Cell membrane</keyword>
<dbReference type="PANTHER" id="PTHR30572">
    <property type="entry name" value="MEMBRANE COMPONENT OF TRANSPORTER-RELATED"/>
    <property type="match status" value="1"/>
</dbReference>
<sequence>MTVIESFKMAIEAITANKMRSFLTMLGIIIGIAAVIAIIAIGNGATTKITGTFNDLGATTISLSVSNKAGNDAQLTAADLQAIKQADDRVTAVSPNYTLSGFAATNTQDQQAIIFGGTPDLQYTSTMMDSTITAGRYFTQADYAESAPVAVISADGAAQLFPNQRNVVGQTITLRSRTTSISVRLIGETQSTVDKYQGAVRRSSFPVYVAIPYSTMKLLSINAGGITDVTMKVRSRNDITSVSQSTVRLLETRHDVVGEQLYTARNFLSALDQVDSVLGLFVNFIAAVAAIALIVGGIGVMNIMLVSVTERTREIGTRKALGATTRDILIQFLLEAVILSLIGGLIGLTLGIAVAEIVANVLGITARITWQAILLVLLFASAVGVFFGLYPARKAAKLNPIEALRYE</sequence>
<dbReference type="KEGG" id="lhb:D1010_11850"/>
<dbReference type="PANTHER" id="PTHR30572:SF4">
    <property type="entry name" value="ABC TRANSPORTER PERMEASE YTRF"/>
    <property type="match status" value="1"/>
</dbReference>
<evidence type="ECO:0000256" key="5">
    <source>
        <dbReference type="ARBA" id="ARBA00023136"/>
    </source>
</evidence>
<dbReference type="Pfam" id="PF12704">
    <property type="entry name" value="MacB_PCD"/>
    <property type="match status" value="1"/>
</dbReference>
<name>A0A5P8M7G9_9LACO</name>
<dbReference type="Pfam" id="PF02687">
    <property type="entry name" value="FtsX"/>
    <property type="match status" value="1"/>
</dbReference>
<comment type="subcellular location">
    <subcellularLocation>
        <location evidence="1">Cell membrane</location>
        <topology evidence="1">Multi-pass membrane protein</topology>
    </subcellularLocation>
</comment>
<dbReference type="InterPro" id="IPR025857">
    <property type="entry name" value="MacB_PCD"/>
</dbReference>
<feature type="domain" description="MacB-like periplasmic core" evidence="9">
    <location>
        <begin position="21"/>
        <end position="245"/>
    </location>
</feature>
<dbReference type="Proteomes" id="UP000326779">
    <property type="component" value="Chromosome"/>
</dbReference>
<evidence type="ECO:0000256" key="4">
    <source>
        <dbReference type="ARBA" id="ARBA00022989"/>
    </source>
</evidence>
<feature type="transmembrane region" description="Helical" evidence="7">
    <location>
        <begin position="280"/>
        <end position="308"/>
    </location>
</feature>
<reference evidence="10 11" key="1">
    <citation type="submission" date="2019-10" db="EMBL/GenBank/DDBJ databases">
        <title>The completed genome of Lactobacillus harbinensis M1.</title>
        <authorList>
            <person name="Zheng Y."/>
        </authorList>
    </citation>
    <scope>NUCLEOTIDE SEQUENCE [LARGE SCALE GENOMIC DNA]</scope>
    <source>
        <strain evidence="10 11">M1</strain>
    </source>
</reference>
<keyword evidence="4 7" id="KW-1133">Transmembrane helix</keyword>
<evidence type="ECO:0000256" key="6">
    <source>
        <dbReference type="ARBA" id="ARBA00038076"/>
    </source>
</evidence>
<dbReference type="InterPro" id="IPR003838">
    <property type="entry name" value="ABC3_permease_C"/>
</dbReference>
<organism evidence="10 11">
    <name type="scientific">Schleiferilactobacillus harbinensis</name>
    <dbReference type="NCBI Taxonomy" id="304207"/>
    <lineage>
        <taxon>Bacteria</taxon>
        <taxon>Bacillati</taxon>
        <taxon>Bacillota</taxon>
        <taxon>Bacilli</taxon>
        <taxon>Lactobacillales</taxon>
        <taxon>Lactobacillaceae</taxon>
        <taxon>Schleiferilactobacillus</taxon>
    </lineage>
</organism>
<dbReference type="AlphaFoldDB" id="A0A5P8M7G9"/>
<evidence type="ECO:0000313" key="11">
    <source>
        <dbReference type="Proteomes" id="UP000326779"/>
    </source>
</evidence>
<evidence type="ECO:0000256" key="3">
    <source>
        <dbReference type="ARBA" id="ARBA00022692"/>
    </source>
</evidence>
<proteinExistence type="inferred from homology"/>
<dbReference type="RefSeq" id="WP_152261057.1">
    <property type="nucleotide sequence ID" value="NZ_CP045143.1"/>
</dbReference>
<dbReference type="GO" id="GO:0022857">
    <property type="term" value="F:transmembrane transporter activity"/>
    <property type="evidence" value="ECO:0007669"/>
    <property type="project" value="TreeGrafter"/>
</dbReference>
<dbReference type="GO" id="GO:0005886">
    <property type="term" value="C:plasma membrane"/>
    <property type="evidence" value="ECO:0007669"/>
    <property type="project" value="UniProtKB-SubCell"/>
</dbReference>
<evidence type="ECO:0000256" key="2">
    <source>
        <dbReference type="ARBA" id="ARBA00022475"/>
    </source>
</evidence>
<comment type="similarity">
    <text evidence="6">Belongs to the ABC-4 integral membrane protein family.</text>
</comment>
<evidence type="ECO:0000256" key="1">
    <source>
        <dbReference type="ARBA" id="ARBA00004651"/>
    </source>
</evidence>
<feature type="transmembrane region" description="Helical" evidence="7">
    <location>
        <begin position="368"/>
        <end position="390"/>
    </location>
</feature>
<keyword evidence="3 7" id="KW-0812">Transmembrane</keyword>
<evidence type="ECO:0000259" key="8">
    <source>
        <dbReference type="Pfam" id="PF02687"/>
    </source>
</evidence>
<accession>A0A5P8M7G9</accession>
<evidence type="ECO:0000313" key="10">
    <source>
        <dbReference type="EMBL" id="QFR24031.1"/>
    </source>
</evidence>
<feature type="domain" description="ABC3 transporter permease C-terminal" evidence="8">
    <location>
        <begin position="287"/>
        <end position="400"/>
    </location>
</feature>
<protein>
    <submittedName>
        <fullName evidence="10">FtsX-like permease family protein</fullName>
    </submittedName>
</protein>
<feature type="transmembrane region" description="Helical" evidence="7">
    <location>
        <begin position="21"/>
        <end position="42"/>
    </location>
</feature>
<evidence type="ECO:0000259" key="9">
    <source>
        <dbReference type="Pfam" id="PF12704"/>
    </source>
</evidence>
<dbReference type="EMBL" id="CP045143">
    <property type="protein sequence ID" value="QFR24031.1"/>
    <property type="molecule type" value="Genomic_DNA"/>
</dbReference>